<dbReference type="PANTHER" id="PTHR32191">
    <property type="entry name" value="TETRASPANIN-8-RELATED"/>
    <property type="match status" value="1"/>
</dbReference>
<proteinExistence type="inferred from homology"/>
<dbReference type="GO" id="GO:0009734">
    <property type="term" value="P:auxin-activated signaling pathway"/>
    <property type="evidence" value="ECO:0007669"/>
    <property type="project" value="InterPro"/>
</dbReference>
<evidence type="ECO:0000313" key="7">
    <source>
        <dbReference type="EMBL" id="KAG0525783.1"/>
    </source>
</evidence>
<feature type="transmembrane region" description="Helical" evidence="6">
    <location>
        <begin position="268"/>
        <end position="293"/>
    </location>
</feature>
<name>A0A921QPU0_SORBI</name>
<evidence type="ECO:0000256" key="6">
    <source>
        <dbReference type="SAM" id="Phobius"/>
    </source>
</evidence>
<dbReference type="KEGG" id="sbi:8077597"/>
<evidence type="ECO:0000256" key="3">
    <source>
        <dbReference type="ARBA" id="ARBA00022692"/>
    </source>
</evidence>
<dbReference type="OMA" id="QRAWSKP"/>
<feature type="transmembrane region" description="Helical" evidence="6">
    <location>
        <begin position="12"/>
        <end position="35"/>
    </location>
</feature>
<evidence type="ECO:0000313" key="8">
    <source>
        <dbReference type="Proteomes" id="UP000807115"/>
    </source>
</evidence>
<comment type="caution">
    <text evidence="7">The sequence shown here is derived from an EMBL/GenBank/DDBJ whole genome shotgun (WGS) entry which is preliminary data.</text>
</comment>
<sequence length="294" mass="32425">MARARARPRESLVSILLKWFVSFSWCFSIGCLVMGSKLAMRGDSTACIPFLQWSFISMGLVFLVAILLMCAGVFAGDDHGRKTTLGCYLCVKCLGLLVFLCLIIFALTDIKIKITGSPTPEESKFDITGIDIDPIEVNSVREYNLSDYGGSLKRRMANARYWATISKCLRRRHACDGMSPMVRDPNTSVLYSEQGLSPIQSGCCKPPLSCAFTYVNQTTWTPTQGAGPTNNSDDCGRWSNQQETLCFQCDSCKAAVLDDIQRAWSKPVLAVLGMLILDILIFPCIASCVCIIMN</sequence>
<reference evidence="7" key="1">
    <citation type="journal article" date="2019" name="BMC Genomics">
        <title>A new reference genome for Sorghum bicolor reveals high levels of sequence similarity between sweet and grain genotypes: implications for the genetics of sugar metabolism.</title>
        <authorList>
            <person name="Cooper E.A."/>
            <person name="Brenton Z.W."/>
            <person name="Flinn B.S."/>
            <person name="Jenkins J."/>
            <person name="Shu S."/>
            <person name="Flowers D."/>
            <person name="Luo F."/>
            <person name="Wang Y."/>
            <person name="Xia P."/>
            <person name="Barry K."/>
            <person name="Daum C."/>
            <person name="Lipzen A."/>
            <person name="Yoshinaga Y."/>
            <person name="Schmutz J."/>
            <person name="Saski C."/>
            <person name="Vermerris W."/>
            <person name="Kresovich S."/>
        </authorList>
    </citation>
    <scope>NUCLEOTIDE SEQUENCE</scope>
</reference>
<evidence type="ECO:0000256" key="5">
    <source>
        <dbReference type="ARBA" id="ARBA00023136"/>
    </source>
</evidence>
<protein>
    <submittedName>
        <fullName evidence="7">Uncharacterized protein</fullName>
    </submittedName>
</protein>
<dbReference type="PROSITE" id="PS51257">
    <property type="entry name" value="PROKAR_LIPOPROTEIN"/>
    <property type="match status" value="1"/>
</dbReference>
<organism evidence="7 8">
    <name type="scientific">Sorghum bicolor</name>
    <name type="common">Sorghum</name>
    <name type="synonym">Sorghum vulgare</name>
    <dbReference type="NCBI Taxonomy" id="4558"/>
    <lineage>
        <taxon>Eukaryota</taxon>
        <taxon>Viridiplantae</taxon>
        <taxon>Streptophyta</taxon>
        <taxon>Embryophyta</taxon>
        <taxon>Tracheophyta</taxon>
        <taxon>Spermatophyta</taxon>
        <taxon>Magnoliopsida</taxon>
        <taxon>Liliopsida</taxon>
        <taxon>Poales</taxon>
        <taxon>Poaceae</taxon>
        <taxon>PACMAD clade</taxon>
        <taxon>Panicoideae</taxon>
        <taxon>Andropogonodae</taxon>
        <taxon>Andropogoneae</taxon>
        <taxon>Sorghinae</taxon>
        <taxon>Sorghum</taxon>
    </lineage>
</organism>
<feature type="transmembrane region" description="Helical" evidence="6">
    <location>
        <begin position="55"/>
        <end position="75"/>
    </location>
</feature>
<dbReference type="EMBL" id="CM027685">
    <property type="protein sequence ID" value="KAG0525783.1"/>
    <property type="molecule type" value="Genomic_DNA"/>
</dbReference>
<comment type="subcellular location">
    <subcellularLocation>
        <location evidence="1">Membrane</location>
    </subcellularLocation>
</comment>
<feature type="transmembrane region" description="Helical" evidence="6">
    <location>
        <begin position="87"/>
        <end position="107"/>
    </location>
</feature>
<evidence type="ECO:0000256" key="2">
    <source>
        <dbReference type="ARBA" id="ARBA00006840"/>
    </source>
</evidence>
<dbReference type="AlphaFoldDB" id="A0A921QPU0"/>
<keyword evidence="4 6" id="KW-1133">Transmembrane helix</keyword>
<dbReference type="OrthoDB" id="680859at2759"/>
<dbReference type="GO" id="GO:0016020">
    <property type="term" value="C:membrane"/>
    <property type="evidence" value="ECO:0007669"/>
    <property type="project" value="UniProtKB-SubCell"/>
</dbReference>
<comment type="similarity">
    <text evidence="2">Belongs to the tetraspanin (TM4SF) family.</text>
</comment>
<keyword evidence="3 6" id="KW-0812">Transmembrane</keyword>
<dbReference type="Proteomes" id="UP000807115">
    <property type="component" value="Chromosome 6"/>
</dbReference>
<dbReference type="InterPro" id="IPR044991">
    <property type="entry name" value="TET_plant"/>
</dbReference>
<reference evidence="7" key="2">
    <citation type="submission" date="2020-10" db="EMBL/GenBank/DDBJ databases">
        <authorList>
            <person name="Cooper E.A."/>
            <person name="Brenton Z.W."/>
            <person name="Flinn B.S."/>
            <person name="Jenkins J."/>
            <person name="Shu S."/>
            <person name="Flowers D."/>
            <person name="Luo F."/>
            <person name="Wang Y."/>
            <person name="Xia P."/>
            <person name="Barry K."/>
            <person name="Daum C."/>
            <person name="Lipzen A."/>
            <person name="Yoshinaga Y."/>
            <person name="Schmutz J."/>
            <person name="Saski C."/>
            <person name="Vermerris W."/>
            <person name="Kresovich S."/>
        </authorList>
    </citation>
    <scope>NUCLEOTIDE SEQUENCE</scope>
</reference>
<evidence type="ECO:0000256" key="1">
    <source>
        <dbReference type="ARBA" id="ARBA00004370"/>
    </source>
</evidence>
<dbReference type="Gramene" id="EES12159">
    <property type="protein sequence ID" value="EES12159"/>
    <property type="gene ID" value="SORBI_3006G078900"/>
</dbReference>
<accession>A0A921QPU0</accession>
<keyword evidence="5 6" id="KW-0472">Membrane</keyword>
<gene>
    <name evidence="7" type="ORF">BDA96_06G086800</name>
</gene>
<evidence type="ECO:0000256" key="4">
    <source>
        <dbReference type="ARBA" id="ARBA00022989"/>
    </source>
</evidence>